<name>A0A6P1TL57_9FIRM</name>
<feature type="transmembrane region" description="Helical" evidence="1">
    <location>
        <begin position="118"/>
        <end position="141"/>
    </location>
</feature>
<accession>A0A6P1TL57</accession>
<evidence type="ECO:0000313" key="3">
    <source>
        <dbReference type="Proteomes" id="UP000464314"/>
    </source>
</evidence>
<dbReference type="RefSeq" id="WP_161837583.1">
    <property type="nucleotide sequence ID" value="NZ_CP048000.1"/>
</dbReference>
<feature type="transmembrane region" description="Helical" evidence="1">
    <location>
        <begin position="256"/>
        <end position="279"/>
    </location>
</feature>
<evidence type="ECO:0000313" key="2">
    <source>
        <dbReference type="EMBL" id="QHQ60751.1"/>
    </source>
</evidence>
<dbReference type="KEGG" id="anr:Ana3638_08175"/>
<keyword evidence="1" id="KW-0812">Transmembrane</keyword>
<feature type="transmembrane region" description="Helical" evidence="1">
    <location>
        <begin position="12"/>
        <end position="34"/>
    </location>
</feature>
<keyword evidence="1" id="KW-1133">Transmembrane helix</keyword>
<sequence length="410" mass="46727">MFNNGKITSKTIIHYINSFLIVLIFILSITSFFFLKSFSFNPTADIFMILISLLYLIFSIVIAIPGIFFPEKPTLLSAKTRRNIFLFQLVAFLLETNKMHGLAALSESKSLKSIKRSWNGPAVFILGIFLMFAEFFTALIISDSETLDINYILTTFASITYGKILIALFIGWVLLFLTTSIWFYIDTKENIPITDNMKSPKQETSNNTKLMAKCCNCGSIFNYSKHDGMCPECGKYNPLSADPLYLENSYKRKKTILVLIKTYGIIIGAFCFILIGSIIKYQIDYGNGLHGLKVHIPSLKHQEETPKTPEESDSPAFTAEEINGLLDDIRLDTGFINLYHKEQYKYNQTDTSGEKYDEVIILIATDNSEKVYWYQYFKYLNCSEKHKPGGIVFNMGMESNTLTKSDIKTE</sequence>
<protein>
    <submittedName>
        <fullName evidence="2">Uncharacterized protein</fullName>
    </submittedName>
</protein>
<feature type="transmembrane region" description="Helical" evidence="1">
    <location>
        <begin position="46"/>
        <end position="69"/>
    </location>
</feature>
<dbReference type="AlphaFoldDB" id="A0A6P1TL57"/>
<keyword evidence="1" id="KW-0472">Membrane</keyword>
<keyword evidence="3" id="KW-1185">Reference proteome</keyword>
<dbReference type="Proteomes" id="UP000464314">
    <property type="component" value="Chromosome"/>
</dbReference>
<organism evidence="2 3">
    <name type="scientific">Anaerocolumna sedimenticola</name>
    <dbReference type="NCBI Taxonomy" id="2696063"/>
    <lineage>
        <taxon>Bacteria</taxon>
        <taxon>Bacillati</taxon>
        <taxon>Bacillota</taxon>
        <taxon>Clostridia</taxon>
        <taxon>Lachnospirales</taxon>
        <taxon>Lachnospiraceae</taxon>
        <taxon>Anaerocolumna</taxon>
    </lineage>
</organism>
<reference evidence="2 3" key="1">
    <citation type="submission" date="2020-01" db="EMBL/GenBank/DDBJ databases">
        <title>Genome analysis of Anaerocolumna sp. CBA3638.</title>
        <authorList>
            <person name="Kim J."/>
            <person name="Roh S.W."/>
        </authorList>
    </citation>
    <scope>NUCLEOTIDE SEQUENCE [LARGE SCALE GENOMIC DNA]</scope>
    <source>
        <strain evidence="2 3">CBA3638</strain>
    </source>
</reference>
<evidence type="ECO:0000256" key="1">
    <source>
        <dbReference type="SAM" id="Phobius"/>
    </source>
</evidence>
<gene>
    <name evidence="2" type="ORF">Ana3638_08175</name>
</gene>
<feature type="transmembrane region" description="Helical" evidence="1">
    <location>
        <begin position="161"/>
        <end position="185"/>
    </location>
</feature>
<proteinExistence type="predicted"/>
<dbReference type="EMBL" id="CP048000">
    <property type="protein sequence ID" value="QHQ60751.1"/>
    <property type="molecule type" value="Genomic_DNA"/>
</dbReference>